<sequence length="499" mass="54092">MIHYPAIVVIAPLVGALTAGILSFVEERYAYPAALIATGISCAAAVRDLIYVAGHGPIAYHMGGWAPPMGIEYRIDTLNAMVLVLITAIAFLNLAASRPNIKQEMPDRRPSFYAMYLLFVVGLTGVASTGDLFNLYVLIEITSLSSYTMIALGDRDRGPISALNYVFVGVIGASFYLLGVGYIYIKTGTLNMAEFATMIPTLQDSTTILTAFILCLVGVFIKMALFPLHVWLPNAYSYAPVGFARIVAPLMTKVMVYVMVRLMITVFGLDYIFIKLHIADTLVWLGTIAILAGGVMALAQTNLKKMLAYIIVCEIGYMVGGAWLGNNLGLTGAVLHILNDGLMTFALFLAVGNMVYKLDRVQIKDLKGLFAKMPWTMTGFVLAAFSIVGVPPTCGFFSKWYLILGAFKAGAWHFAAALIMSSLICAVLFFKVFEVCFFESPDTHVGHGSDTHGRHTTVAIQEAPAISLAVLGIAGISLIVVGMYSKTIVVRLIWPLLRS</sequence>
<feature type="transmembrane region" description="Helical" evidence="8">
    <location>
        <begin position="165"/>
        <end position="185"/>
    </location>
</feature>
<feature type="transmembrane region" description="Helical" evidence="8">
    <location>
        <begin position="6"/>
        <end position="25"/>
    </location>
</feature>
<evidence type="ECO:0000313" key="10">
    <source>
        <dbReference type="EMBL" id="NWH05389.1"/>
    </source>
</evidence>
<comment type="caution">
    <text evidence="10">The sequence shown here is derived from an EMBL/GenBank/DDBJ whole genome shotgun (WGS) entry which is preliminary data.</text>
</comment>
<dbReference type="InterPro" id="IPR050586">
    <property type="entry name" value="CPA3_Na-H_Antiporter_D"/>
</dbReference>
<feature type="domain" description="NADH:quinone oxidoreductase/Mrp antiporter transmembrane" evidence="9">
    <location>
        <begin position="130"/>
        <end position="424"/>
    </location>
</feature>
<keyword evidence="5 8" id="KW-1133">Transmembrane helix</keyword>
<feature type="transmembrane region" description="Helical" evidence="8">
    <location>
        <begin position="32"/>
        <end position="53"/>
    </location>
</feature>
<evidence type="ECO:0000256" key="8">
    <source>
        <dbReference type="SAM" id="Phobius"/>
    </source>
</evidence>
<evidence type="ECO:0000256" key="7">
    <source>
        <dbReference type="RuleBase" id="RU000320"/>
    </source>
</evidence>
<dbReference type="Proteomes" id="UP000553343">
    <property type="component" value="Unassembled WGS sequence"/>
</dbReference>
<dbReference type="EMBL" id="JACADJ010000032">
    <property type="protein sequence ID" value="NWH05389.1"/>
    <property type="molecule type" value="Genomic_DNA"/>
</dbReference>
<comment type="subcellular location">
    <subcellularLocation>
        <location evidence="1">Cell membrane</location>
        <topology evidence="1">Multi-pass membrane protein</topology>
    </subcellularLocation>
    <subcellularLocation>
        <location evidence="7">Membrane</location>
        <topology evidence="7">Multi-pass membrane protein</topology>
    </subcellularLocation>
</comment>
<accession>A0A850SW65</accession>
<organism evidence="10 11">
    <name type="scientific">Desulfobacter latus</name>
    <dbReference type="NCBI Taxonomy" id="2292"/>
    <lineage>
        <taxon>Bacteria</taxon>
        <taxon>Pseudomonadati</taxon>
        <taxon>Thermodesulfobacteriota</taxon>
        <taxon>Desulfobacteria</taxon>
        <taxon>Desulfobacterales</taxon>
        <taxon>Desulfobacteraceae</taxon>
        <taxon>Desulfobacter</taxon>
    </lineage>
</organism>
<keyword evidence="11" id="KW-1185">Reference proteome</keyword>
<dbReference type="GO" id="GO:0042773">
    <property type="term" value="P:ATP synthesis coupled electron transport"/>
    <property type="evidence" value="ECO:0007669"/>
    <property type="project" value="InterPro"/>
</dbReference>
<name>A0A850SW65_9BACT</name>
<feature type="transmembrane region" description="Helical" evidence="8">
    <location>
        <begin position="281"/>
        <end position="299"/>
    </location>
</feature>
<proteinExistence type="inferred from homology"/>
<reference evidence="10 11" key="1">
    <citation type="submission" date="2020-06" db="EMBL/GenBank/DDBJ databases">
        <title>High-quality draft genome of sulfate reducer Desulfobacter latus type strain AcrS2 isolated from marine sediment.</title>
        <authorList>
            <person name="Hoppe M."/>
            <person name="Larsen C.K."/>
            <person name="Marshall I.P.G."/>
            <person name="Schramm A."/>
            <person name="Marietou A.G."/>
        </authorList>
    </citation>
    <scope>NUCLEOTIDE SEQUENCE [LARGE SCALE GENOMIC DNA]</scope>
    <source>
        <strain evidence="10 11">AcRS2</strain>
    </source>
</reference>
<dbReference type="GO" id="GO:0005886">
    <property type="term" value="C:plasma membrane"/>
    <property type="evidence" value="ECO:0007669"/>
    <property type="project" value="UniProtKB-SubCell"/>
</dbReference>
<feature type="transmembrane region" description="Helical" evidence="8">
    <location>
        <begin position="468"/>
        <end position="494"/>
    </location>
</feature>
<feature type="transmembrane region" description="Helical" evidence="8">
    <location>
        <begin position="306"/>
        <end position="325"/>
    </location>
</feature>
<feature type="transmembrane region" description="Helical" evidence="8">
    <location>
        <begin position="410"/>
        <end position="430"/>
    </location>
</feature>
<feature type="transmembrane region" description="Helical" evidence="8">
    <location>
        <begin position="377"/>
        <end position="398"/>
    </location>
</feature>
<feature type="transmembrane region" description="Helical" evidence="8">
    <location>
        <begin position="112"/>
        <end position="129"/>
    </location>
</feature>
<evidence type="ECO:0000256" key="5">
    <source>
        <dbReference type="ARBA" id="ARBA00022989"/>
    </source>
</evidence>
<dbReference type="PRINTS" id="PR01437">
    <property type="entry name" value="NUOXDRDTASE4"/>
</dbReference>
<evidence type="ECO:0000256" key="6">
    <source>
        <dbReference type="ARBA" id="ARBA00023136"/>
    </source>
</evidence>
<evidence type="ECO:0000256" key="3">
    <source>
        <dbReference type="ARBA" id="ARBA00022475"/>
    </source>
</evidence>
<feature type="transmembrane region" description="Helical" evidence="8">
    <location>
        <begin position="73"/>
        <end position="92"/>
    </location>
</feature>
<evidence type="ECO:0000259" key="9">
    <source>
        <dbReference type="Pfam" id="PF00361"/>
    </source>
</evidence>
<evidence type="ECO:0000256" key="4">
    <source>
        <dbReference type="ARBA" id="ARBA00022692"/>
    </source>
</evidence>
<dbReference type="PANTHER" id="PTHR42703">
    <property type="entry name" value="NADH DEHYDROGENASE"/>
    <property type="match status" value="1"/>
</dbReference>
<protein>
    <submittedName>
        <fullName evidence="10">Monovalent cation/H+ antiporter subunit D family protein</fullName>
    </submittedName>
</protein>
<comment type="similarity">
    <text evidence="2">Belongs to the CPA3 antiporters (TC 2.A.63) subunit D family.</text>
</comment>
<feature type="transmembrane region" description="Helical" evidence="8">
    <location>
        <begin position="205"/>
        <end position="225"/>
    </location>
</feature>
<keyword evidence="6 8" id="KW-0472">Membrane</keyword>
<dbReference type="RefSeq" id="WP_178366843.1">
    <property type="nucleotide sequence ID" value="NZ_JACADJ010000032.1"/>
</dbReference>
<feature type="transmembrane region" description="Helical" evidence="8">
    <location>
        <begin position="337"/>
        <end position="356"/>
    </location>
</feature>
<keyword evidence="3" id="KW-1003">Cell membrane</keyword>
<evidence type="ECO:0000313" key="11">
    <source>
        <dbReference type="Proteomes" id="UP000553343"/>
    </source>
</evidence>
<dbReference type="GO" id="GO:0008137">
    <property type="term" value="F:NADH dehydrogenase (ubiquinone) activity"/>
    <property type="evidence" value="ECO:0007669"/>
    <property type="project" value="InterPro"/>
</dbReference>
<dbReference type="PANTHER" id="PTHR42703:SF1">
    <property type="entry name" value="NA(+)_H(+) ANTIPORTER SUBUNIT D1"/>
    <property type="match status" value="1"/>
</dbReference>
<evidence type="ECO:0000256" key="1">
    <source>
        <dbReference type="ARBA" id="ARBA00004651"/>
    </source>
</evidence>
<dbReference type="InterPro" id="IPR003918">
    <property type="entry name" value="NADH_UbQ_OxRdtase"/>
</dbReference>
<keyword evidence="4 7" id="KW-0812">Transmembrane</keyword>
<feature type="transmembrane region" description="Helical" evidence="8">
    <location>
        <begin position="246"/>
        <end position="269"/>
    </location>
</feature>
<evidence type="ECO:0000256" key="2">
    <source>
        <dbReference type="ARBA" id="ARBA00005346"/>
    </source>
</evidence>
<gene>
    <name evidence="10" type="ORF">HXW94_10390</name>
</gene>
<dbReference type="AlphaFoldDB" id="A0A850SW65"/>
<dbReference type="InterPro" id="IPR001750">
    <property type="entry name" value="ND/Mrp_TM"/>
</dbReference>
<dbReference type="Pfam" id="PF00361">
    <property type="entry name" value="Proton_antipo_M"/>
    <property type="match status" value="1"/>
</dbReference>